<feature type="region of interest" description="Disordered" evidence="1">
    <location>
        <begin position="147"/>
        <end position="170"/>
    </location>
</feature>
<evidence type="ECO:0008006" key="4">
    <source>
        <dbReference type="Google" id="ProtNLM"/>
    </source>
</evidence>
<feature type="region of interest" description="Disordered" evidence="1">
    <location>
        <begin position="92"/>
        <end position="112"/>
    </location>
</feature>
<accession>A0A0B7AS10</accession>
<dbReference type="EMBL" id="HACG01036947">
    <property type="protein sequence ID" value="CEK83812.1"/>
    <property type="molecule type" value="Transcribed_RNA"/>
</dbReference>
<feature type="compositionally biased region" description="Basic and acidic residues" evidence="1">
    <location>
        <begin position="418"/>
        <end position="434"/>
    </location>
</feature>
<dbReference type="EMBL" id="HACG01036949">
    <property type="protein sequence ID" value="CEK83814.1"/>
    <property type="molecule type" value="Transcribed_RNA"/>
</dbReference>
<proteinExistence type="predicted"/>
<feature type="region of interest" description="Disordered" evidence="1">
    <location>
        <begin position="411"/>
        <end position="454"/>
    </location>
</feature>
<gene>
    <name evidence="3" type="primary">ORF139146</name>
    <name evidence="2" type="synonym">ORF139129</name>
</gene>
<name>A0A0B7AS10_9EUPU</name>
<feature type="compositionally biased region" description="Polar residues" evidence="1">
    <location>
        <begin position="150"/>
        <end position="159"/>
    </location>
</feature>
<feature type="compositionally biased region" description="Basic and acidic residues" evidence="1">
    <location>
        <begin position="161"/>
        <end position="170"/>
    </location>
</feature>
<evidence type="ECO:0000256" key="1">
    <source>
        <dbReference type="SAM" id="MobiDB-lite"/>
    </source>
</evidence>
<protein>
    <recommendedName>
        <fullName evidence="4">Pacifastin domain-containing protein</fullName>
    </recommendedName>
</protein>
<organism evidence="3">
    <name type="scientific">Arion vulgaris</name>
    <dbReference type="NCBI Taxonomy" id="1028688"/>
    <lineage>
        <taxon>Eukaryota</taxon>
        <taxon>Metazoa</taxon>
        <taxon>Spiralia</taxon>
        <taxon>Lophotrochozoa</taxon>
        <taxon>Mollusca</taxon>
        <taxon>Gastropoda</taxon>
        <taxon>Heterobranchia</taxon>
        <taxon>Euthyneura</taxon>
        <taxon>Panpulmonata</taxon>
        <taxon>Eupulmonata</taxon>
        <taxon>Stylommatophora</taxon>
        <taxon>Helicina</taxon>
        <taxon>Arionoidea</taxon>
        <taxon>Arionidae</taxon>
        <taxon>Arion</taxon>
    </lineage>
</organism>
<evidence type="ECO:0000313" key="3">
    <source>
        <dbReference type="EMBL" id="CEK83814.1"/>
    </source>
</evidence>
<evidence type="ECO:0000313" key="2">
    <source>
        <dbReference type="EMBL" id="CEK83812.1"/>
    </source>
</evidence>
<reference evidence="3" key="1">
    <citation type="submission" date="2014-12" db="EMBL/GenBank/DDBJ databases">
        <title>Insight into the proteome of Arion vulgaris.</title>
        <authorList>
            <person name="Aradska J."/>
            <person name="Bulat T."/>
            <person name="Smidak R."/>
            <person name="Sarate P."/>
            <person name="Gangsoo J."/>
            <person name="Sialana F."/>
            <person name="Bilban M."/>
            <person name="Lubec G."/>
        </authorList>
    </citation>
    <scope>NUCLEOTIDE SEQUENCE</scope>
    <source>
        <tissue evidence="3">Skin</tissue>
    </source>
</reference>
<dbReference type="AlphaFoldDB" id="A0A0B7AS10"/>
<sequence length="645" mass="73537">MRNQRFSTYLLSRGDCTNLKDDRCVCGVDGVPSCTAEVIDRKAYPAITISLNPVFPASSSLVIPKVVYYERSFPKYDQHGARITAPEYYSDSSYARDEEESGNTPTNKQHRRRHFLVKRYASSNHRKHSQELYNNNDRWHQIPRYERSSAAHSSLSHNRQNSKENFADSEGRNRGIFRIGRKVNSLGTLHPRDASTTFDGSRLYHDNKKRGISSVPKYNRDDTISEHVVGDSYNNEKKEIRRKIKPESLSEIKDYRERTKVQDRRVLEEVRINDGPVDETRSDTAPSSLLIASDNRCRWGVRWYGGSLRCYCDLDNSITCGDPSFVASRIDGFRLERIVCEEGHVWEDEATCRECECQISGFVLCRRSPSCPLPFLIKQLPMDADTSFDGKDIGEKSQLSIGQTDEFTGRAEQNIDWVKSKTETKPTPDDKDTDSNEGIYVNIDSTDSSNTDKTKVDTLNLSMHKGNESNNSKIDNTNNNTPADIERDVINSNEIVDLNFDKNSDKKMVVEEKTNDIDKSDSKRTSPTIFSECKLKSRWLDGCKRCECDQNGRKYCDDSRCLKPMSVNMEITNASSQNVDKLPSRPVQRPPEGFFLSRFRPVDLNPTFLLTDLCSNITNGQKYWDDCNICICTPHGPKCTAKNCS</sequence>